<dbReference type="InterPro" id="IPR058240">
    <property type="entry name" value="rSAM_sf"/>
</dbReference>
<dbReference type="PANTHER" id="PTHR11228">
    <property type="entry name" value="RADICAL SAM DOMAIN PROTEIN"/>
    <property type="match status" value="1"/>
</dbReference>
<dbReference type="GO" id="GO:0003824">
    <property type="term" value="F:catalytic activity"/>
    <property type="evidence" value="ECO:0007669"/>
    <property type="project" value="InterPro"/>
</dbReference>
<protein>
    <submittedName>
        <fullName evidence="6">Radical SAM protein</fullName>
    </submittedName>
</protein>
<evidence type="ECO:0000313" key="6">
    <source>
        <dbReference type="EMBL" id="QLJ53378.1"/>
    </source>
</evidence>
<dbReference type="Proteomes" id="UP000510821">
    <property type="component" value="Chromosome"/>
</dbReference>
<dbReference type="GO" id="GO:0046872">
    <property type="term" value="F:metal ion binding"/>
    <property type="evidence" value="ECO:0007669"/>
    <property type="project" value="UniProtKB-KW"/>
</dbReference>
<reference evidence="7" key="1">
    <citation type="submission" date="2020-07" db="EMBL/GenBank/DDBJ databases">
        <title>Metabolic diversity and evolutionary history of the archaeal phylum ###Micrarchaeota### uncovered from a freshwater lake metagenome.</title>
        <authorList>
            <person name="Kadnikov V.V."/>
            <person name="Savvichev A.S."/>
            <person name="Mardanov A.V."/>
            <person name="Beletsky A.V."/>
            <person name="Chupakov A.V."/>
            <person name="Kokryatskaya N.M."/>
            <person name="Pimenov N.V."/>
            <person name="Ravin N.V."/>
        </authorList>
    </citation>
    <scope>NUCLEOTIDE SEQUENCE [LARGE SCALE GENOMIC DNA]</scope>
</reference>
<dbReference type="SMART" id="SM00729">
    <property type="entry name" value="Elp3"/>
    <property type="match status" value="1"/>
</dbReference>
<dbReference type="SFLD" id="SFLDS00029">
    <property type="entry name" value="Radical_SAM"/>
    <property type="match status" value="1"/>
</dbReference>
<dbReference type="InterPro" id="IPR050377">
    <property type="entry name" value="Radical_SAM_PqqE_MftC-like"/>
</dbReference>
<evidence type="ECO:0000256" key="2">
    <source>
        <dbReference type="ARBA" id="ARBA00022723"/>
    </source>
</evidence>
<dbReference type="KEGG" id="flt:Sv326_1203"/>
<dbReference type="PANTHER" id="PTHR11228:SF7">
    <property type="entry name" value="PQQA PEPTIDE CYCLASE"/>
    <property type="match status" value="1"/>
</dbReference>
<dbReference type="InterPro" id="IPR006638">
    <property type="entry name" value="Elp3/MiaA/NifB-like_rSAM"/>
</dbReference>
<sequence>MPSNLIRLGNKCNQNCIFCTVALDNERELSNEEVKKKIEFLSEKGADILTFTGGEPTIRKDLPDLIRFAKGKSFRRIELQTNGVLMSDKKLACEIARAGVDEVLVSLHSHRKRISERLTNVPGTFDKTLKGIENLLELDKRVCISHVINSLNYSDLTNFVKFVKNRFPSLSSFYFGFVRPNGNANFNRWIVPKISDIDFRIYGVFSYCREHKIPFSVEGIPLCYMQGYETHSSEVHRILSEPVFYMGSGDTQYDVHKFVIKNFRAKGEQCEFCFVKDICPGLWKEYADIYGTEELFPVFISKEGITKDVKERWVKWKKRQSQKS</sequence>
<dbReference type="CDD" id="cd01335">
    <property type="entry name" value="Radical_SAM"/>
    <property type="match status" value="1"/>
</dbReference>
<organism evidence="6 7">
    <name type="scientific">Fermentimicrarchaeum limneticum</name>
    <dbReference type="NCBI Taxonomy" id="2795018"/>
    <lineage>
        <taxon>Archaea</taxon>
        <taxon>Candidatus Micrarchaeota</taxon>
        <taxon>Candidatus Fermentimicrarchaeales</taxon>
        <taxon>Candidatus Fermentimicrarchaeaceae</taxon>
        <taxon>Candidatus Fermentimicrarchaeum</taxon>
    </lineage>
</organism>
<gene>
    <name evidence="6" type="ORF">Sv326_1203</name>
</gene>
<keyword evidence="4" id="KW-0411">Iron-sulfur</keyword>
<evidence type="ECO:0000256" key="1">
    <source>
        <dbReference type="ARBA" id="ARBA00022691"/>
    </source>
</evidence>
<evidence type="ECO:0000313" key="7">
    <source>
        <dbReference type="Proteomes" id="UP000510821"/>
    </source>
</evidence>
<feature type="domain" description="Radical SAM core" evidence="5">
    <location>
        <begin position="1"/>
        <end position="214"/>
    </location>
</feature>
<keyword evidence="1" id="KW-0949">S-adenosyl-L-methionine</keyword>
<evidence type="ECO:0000256" key="4">
    <source>
        <dbReference type="ARBA" id="ARBA00023014"/>
    </source>
</evidence>
<evidence type="ECO:0000259" key="5">
    <source>
        <dbReference type="PROSITE" id="PS51918"/>
    </source>
</evidence>
<name>A0A7D6BMJ2_FERL1</name>
<dbReference type="InterPro" id="IPR013785">
    <property type="entry name" value="Aldolase_TIM"/>
</dbReference>
<dbReference type="InterPro" id="IPR007197">
    <property type="entry name" value="rSAM"/>
</dbReference>
<evidence type="ECO:0000256" key="3">
    <source>
        <dbReference type="ARBA" id="ARBA00023004"/>
    </source>
</evidence>
<keyword evidence="3" id="KW-0408">Iron</keyword>
<dbReference type="Gene3D" id="3.20.20.70">
    <property type="entry name" value="Aldolase class I"/>
    <property type="match status" value="1"/>
</dbReference>
<dbReference type="AlphaFoldDB" id="A0A7D6BMJ2"/>
<dbReference type="Pfam" id="PF04055">
    <property type="entry name" value="Radical_SAM"/>
    <property type="match status" value="1"/>
</dbReference>
<dbReference type="PROSITE" id="PS51918">
    <property type="entry name" value="RADICAL_SAM"/>
    <property type="match status" value="1"/>
</dbReference>
<dbReference type="GO" id="GO:0051539">
    <property type="term" value="F:4 iron, 4 sulfur cluster binding"/>
    <property type="evidence" value="ECO:0007669"/>
    <property type="project" value="UniProtKB-KW"/>
</dbReference>
<dbReference type="SFLD" id="SFLDG01067">
    <property type="entry name" value="SPASM/twitch_domain_containing"/>
    <property type="match status" value="1"/>
</dbReference>
<accession>A0A7D6BMJ2</accession>
<dbReference type="EMBL" id="CP058998">
    <property type="protein sequence ID" value="QLJ53378.1"/>
    <property type="molecule type" value="Genomic_DNA"/>
</dbReference>
<proteinExistence type="predicted"/>
<dbReference type="SUPFAM" id="SSF102114">
    <property type="entry name" value="Radical SAM enzymes"/>
    <property type="match status" value="1"/>
</dbReference>
<keyword evidence="2" id="KW-0479">Metal-binding</keyword>